<dbReference type="OMA" id="WINECCT"/>
<evidence type="ECO:0008006" key="3">
    <source>
        <dbReference type="Google" id="ProtNLM"/>
    </source>
</evidence>
<dbReference type="SUPFAM" id="SSF48371">
    <property type="entry name" value="ARM repeat"/>
    <property type="match status" value="1"/>
</dbReference>
<protein>
    <recommendedName>
        <fullName evidence="3">Armadillo repeat-containing domain-containing protein</fullName>
    </recommendedName>
</protein>
<dbReference type="Gene3D" id="1.25.10.10">
    <property type="entry name" value="Leucine-rich Repeat Variant"/>
    <property type="match status" value="1"/>
</dbReference>
<organism evidence="1 2">
    <name type="scientific">Ciona savignyi</name>
    <name type="common">Pacific transparent sea squirt</name>
    <dbReference type="NCBI Taxonomy" id="51511"/>
    <lineage>
        <taxon>Eukaryota</taxon>
        <taxon>Metazoa</taxon>
        <taxon>Chordata</taxon>
        <taxon>Tunicata</taxon>
        <taxon>Ascidiacea</taxon>
        <taxon>Phlebobranchia</taxon>
        <taxon>Cionidae</taxon>
        <taxon>Ciona</taxon>
    </lineage>
</organism>
<reference evidence="1" key="2">
    <citation type="submission" date="2025-08" db="UniProtKB">
        <authorList>
            <consortium name="Ensembl"/>
        </authorList>
    </citation>
    <scope>IDENTIFICATION</scope>
</reference>
<dbReference type="Proteomes" id="UP000007875">
    <property type="component" value="Unassembled WGS sequence"/>
</dbReference>
<dbReference type="Ensembl" id="ENSCSAVT00000006491.1">
    <property type="protein sequence ID" value="ENSCSAVP00000006411.1"/>
    <property type="gene ID" value="ENSCSAVG00000003839.1"/>
</dbReference>
<dbReference type="HOGENOM" id="CLU_1087930_0_0_1"/>
<dbReference type="InterPro" id="IPR011989">
    <property type="entry name" value="ARM-like"/>
</dbReference>
<dbReference type="AlphaFoldDB" id="H2YM59"/>
<dbReference type="InterPro" id="IPR016024">
    <property type="entry name" value="ARM-type_fold"/>
</dbReference>
<name>H2YM59_CIOSA</name>
<dbReference type="STRING" id="51511.ENSCSAVP00000006411"/>
<dbReference type="GeneTree" id="ENSGT00390000002913"/>
<reference evidence="1" key="3">
    <citation type="submission" date="2025-09" db="UniProtKB">
        <authorList>
            <consortium name="Ensembl"/>
        </authorList>
    </citation>
    <scope>IDENTIFICATION</scope>
</reference>
<dbReference type="FunCoup" id="H2YM59">
    <property type="interactions" value="262"/>
</dbReference>
<keyword evidence="2" id="KW-1185">Reference proteome</keyword>
<dbReference type="eggNOG" id="KOG4199">
    <property type="taxonomic scope" value="Eukaryota"/>
</dbReference>
<reference evidence="2" key="1">
    <citation type="submission" date="2003-08" db="EMBL/GenBank/DDBJ databases">
        <authorList>
            <person name="Birren B."/>
            <person name="Nusbaum C."/>
            <person name="Abebe A."/>
            <person name="Abouelleil A."/>
            <person name="Adekoya E."/>
            <person name="Ait-zahra M."/>
            <person name="Allen N."/>
            <person name="Allen T."/>
            <person name="An P."/>
            <person name="Anderson M."/>
            <person name="Anderson S."/>
            <person name="Arachchi H."/>
            <person name="Armbruster J."/>
            <person name="Bachantsang P."/>
            <person name="Baldwin J."/>
            <person name="Barry A."/>
            <person name="Bayul T."/>
            <person name="Blitshsteyn B."/>
            <person name="Bloom T."/>
            <person name="Blye J."/>
            <person name="Boguslavskiy L."/>
            <person name="Borowsky M."/>
            <person name="Boukhgalter B."/>
            <person name="Brunache A."/>
            <person name="Butler J."/>
            <person name="Calixte N."/>
            <person name="Calvo S."/>
            <person name="Camarata J."/>
            <person name="Campo K."/>
            <person name="Chang J."/>
            <person name="Cheshatsang Y."/>
            <person name="Citroen M."/>
            <person name="Collymore A."/>
            <person name="Considine T."/>
            <person name="Cook A."/>
            <person name="Cooke P."/>
            <person name="Corum B."/>
            <person name="Cuomo C."/>
            <person name="David R."/>
            <person name="Dawoe T."/>
            <person name="Degray S."/>
            <person name="Dodge S."/>
            <person name="Dooley K."/>
            <person name="Dorje P."/>
            <person name="Dorjee K."/>
            <person name="Dorris L."/>
            <person name="Duffey N."/>
            <person name="Dupes A."/>
            <person name="Elkins T."/>
            <person name="Engels R."/>
            <person name="Erickson J."/>
            <person name="Farina A."/>
            <person name="Faro S."/>
            <person name="Ferreira P."/>
            <person name="Fischer H."/>
            <person name="Fitzgerald M."/>
            <person name="Foley K."/>
            <person name="Gage D."/>
            <person name="Galagan J."/>
            <person name="Gearin G."/>
            <person name="Gnerre S."/>
            <person name="Gnirke A."/>
            <person name="Goyette A."/>
            <person name="Graham J."/>
            <person name="Grandbois E."/>
            <person name="Gyaltsen K."/>
            <person name="Hafez N."/>
            <person name="Hagopian D."/>
            <person name="Hagos B."/>
            <person name="Hall J."/>
            <person name="Hatcher B."/>
            <person name="Heller A."/>
            <person name="Higgins H."/>
            <person name="Honan T."/>
            <person name="Horn A."/>
            <person name="Houde N."/>
            <person name="Hughes L."/>
            <person name="Hulme W."/>
            <person name="Husby E."/>
            <person name="Iliev I."/>
            <person name="Jaffe D."/>
            <person name="Jones C."/>
            <person name="Kamal M."/>
            <person name="Kamat A."/>
            <person name="Kamvysselis M."/>
            <person name="Karlsson E."/>
            <person name="Kells C."/>
            <person name="Kieu A."/>
            <person name="Kisner P."/>
            <person name="Kodira C."/>
            <person name="Kulbokas E."/>
            <person name="Labutti K."/>
            <person name="Lama D."/>
            <person name="Landers T."/>
            <person name="Leger J."/>
            <person name="Levine S."/>
            <person name="Lewis D."/>
            <person name="Lewis T."/>
            <person name="Lindblad-toh K."/>
            <person name="Liu X."/>
            <person name="Lokyitsang T."/>
            <person name="Lokyitsang Y."/>
            <person name="Lucien O."/>
            <person name="Lui A."/>
            <person name="Ma L.J."/>
            <person name="Mabbitt R."/>
            <person name="Macdonald J."/>
            <person name="Maclean C."/>
            <person name="Major J."/>
            <person name="Manning J."/>
            <person name="Marabella R."/>
            <person name="Maru K."/>
            <person name="Matthews C."/>
            <person name="Mauceli E."/>
            <person name="Mccarthy M."/>
            <person name="Mcdonough S."/>
            <person name="Mcghee T."/>
            <person name="Meldrim J."/>
            <person name="Meneus L."/>
            <person name="Mesirov J."/>
            <person name="Mihalev A."/>
            <person name="Mihova T."/>
            <person name="Mikkelsen T."/>
            <person name="Mlenga V."/>
            <person name="Moru K."/>
            <person name="Mozes J."/>
            <person name="Mulrain L."/>
            <person name="Munson G."/>
            <person name="Naylor J."/>
            <person name="Newes C."/>
            <person name="Nguyen C."/>
            <person name="Nguyen N."/>
            <person name="Nguyen T."/>
            <person name="Nicol R."/>
            <person name="Nielsen C."/>
            <person name="Nizzari M."/>
            <person name="Norbu C."/>
            <person name="Norbu N."/>
            <person name="O'donnell P."/>
            <person name="Okoawo O."/>
            <person name="O'leary S."/>
            <person name="Omotosho B."/>
            <person name="O'neill K."/>
            <person name="Osman S."/>
            <person name="Parker S."/>
            <person name="Perrin D."/>
            <person name="Phunkhang P."/>
            <person name="Piqani B."/>
            <person name="Purcell S."/>
            <person name="Rachupka T."/>
            <person name="Ramasamy U."/>
            <person name="Rameau R."/>
            <person name="Ray V."/>
            <person name="Raymond C."/>
            <person name="Retta R."/>
            <person name="Richardson S."/>
            <person name="Rise C."/>
            <person name="Rodriguez J."/>
            <person name="Rogers J."/>
            <person name="Rogov P."/>
            <person name="Rutman M."/>
            <person name="Schupbach R."/>
            <person name="Seaman C."/>
            <person name="Settipalli S."/>
            <person name="Sharpe T."/>
            <person name="Sheridan J."/>
            <person name="Sherpa N."/>
            <person name="Shi J."/>
            <person name="Smirnov S."/>
            <person name="Smith C."/>
            <person name="Sougnez C."/>
            <person name="Spencer B."/>
            <person name="Stalker J."/>
            <person name="Stange-thomann N."/>
            <person name="Stavropoulos S."/>
            <person name="Stetson K."/>
            <person name="Stone C."/>
            <person name="Stone S."/>
            <person name="Stubbs M."/>
            <person name="Talamas J."/>
            <person name="Tchuinga P."/>
            <person name="Tenzing P."/>
            <person name="Tesfaye S."/>
            <person name="Theodore J."/>
            <person name="Thoulutsang Y."/>
            <person name="Topham K."/>
            <person name="Towey S."/>
            <person name="Tsamla T."/>
            <person name="Tsomo N."/>
            <person name="Vallee D."/>
            <person name="Vassiliev H."/>
            <person name="Venkataraman V."/>
            <person name="Vinson J."/>
            <person name="Vo A."/>
            <person name="Wade C."/>
            <person name="Wang S."/>
            <person name="Wangchuk T."/>
            <person name="Wangdi T."/>
            <person name="Whittaker C."/>
            <person name="Wilkinson J."/>
            <person name="Wu Y."/>
            <person name="Wyman D."/>
            <person name="Yadav S."/>
            <person name="Yang S."/>
            <person name="Yang X."/>
            <person name="Yeager S."/>
            <person name="Yee E."/>
            <person name="Young G."/>
            <person name="Zainoun J."/>
            <person name="Zembeck L."/>
            <person name="Zimmer A."/>
            <person name="Zody M."/>
            <person name="Lander E."/>
        </authorList>
    </citation>
    <scope>NUCLEOTIDE SEQUENCE [LARGE SCALE GENOMIC DNA]</scope>
</reference>
<evidence type="ECO:0000313" key="2">
    <source>
        <dbReference type="Proteomes" id="UP000007875"/>
    </source>
</evidence>
<dbReference type="InParanoid" id="H2YM59"/>
<sequence length="234" mass="26475">MCEVKAITQATFDAVVQENIDDFEMDPSEAVQDAIGQFTSQDVNLGMIIKELPIDGEHEVVILTKSLEKFKQKYLDSNEKASLKKSLSTLTEKFQSDLANRYQASKIANAHNVLFDCCKTYVEDVDILKYFLQSLCALLDGQPDLISNDEMEFFLTLINGEVNEEIAHWALRIIKFSCQKHEQNRLNFVKAKGIDIVLSVAEKFKENPRVVKEACGSLRSITLDDDVRVQFGKA</sequence>
<accession>H2YM59</accession>
<proteinExistence type="predicted"/>
<evidence type="ECO:0000313" key="1">
    <source>
        <dbReference type="Ensembl" id="ENSCSAVP00000006411.1"/>
    </source>
</evidence>